<organism evidence="1 2">
    <name type="scientific">Trametes pubescens</name>
    <name type="common">White-rot fungus</name>
    <dbReference type="NCBI Taxonomy" id="154538"/>
    <lineage>
        <taxon>Eukaryota</taxon>
        <taxon>Fungi</taxon>
        <taxon>Dikarya</taxon>
        <taxon>Basidiomycota</taxon>
        <taxon>Agaricomycotina</taxon>
        <taxon>Agaricomycetes</taxon>
        <taxon>Polyporales</taxon>
        <taxon>Polyporaceae</taxon>
        <taxon>Trametes</taxon>
    </lineage>
</organism>
<protein>
    <submittedName>
        <fullName evidence="1">Uncharacterized protein</fullName>
    </submittedName>
</protein>
<gene>
    <name evidence="1" type="ORF">TRAPUB_7463</name>
</gene>
<comment type="caution">
    <text evidence="1">The sequence shown here is derived from an EMBL/GenBank/DDBJ whole genome shotgun (WGS) entry which is preliminary data.</text>
</comment>
<dbReference type="Proteomes" id="UP000184267">
    <property type="component" value="Unassembled WGS sequence"/>
</dbReference>
<keyword evidence="2" id="KW-1185">Reference proteome</keyword>
<proteinExistence type="predicted"/>
<name>A0A1M2V3C4_TRAPU</name>
<evidence type="ECO:0000313" key="2">
    <source>
        <dbReference type="Proteomes" id="UP000184267"/>
    </source>
</evidence>
<accession>A0A1M2V3C4</accession>
<dbReference type="AlphaFoldDB" id="A0A1M2V3C4"/>
<sequence length="112" mass="12536">MNTPSNSPTVDVVAIVTAHTDEDIRRLALIVGMPGIGEWFAPRVVALFVKFAHNSPEAHALFDFFFREPAFPRLHTLALSDVTWPRYLTDAHMRQLKPPGPVKALKVLHCAH</sequence>
<reference evidence="1 2" key="1">
    <citation type="submission" date="2016-10" db="EMBL/GenBank/DDBJ databases">
        <title>Genome sequence of the basidiomycete white-rot fungus Trametes pubescens.</title>
        <authorList>
            <person name="Makela M.R."/>
            <person name="Granchi Z."/>
            <person name="Peng M."/>
            <person name="De Vries R.P."/>
            <person name="Grigoriev I."/>
            <person name="Riley R."/>
            <person name="Hilden K."/>
        </authorList>
    </citation>
    <scope>NUCLEOTIDE SEQUENCE [LARGE SCALE GENOMIC DNA]</scope>
    <source>
        <strain evidence="1 2">FBCC735</strain>
    </source>
</reference>
<evidence type="ECO:0000313" key="1">
    <source>
        <dbReference type="EMBL" id="OJT02047.1"/>
    </source>
</evidence>
<dbReference type="EMBL" id="MNAD01001704">
    <property type="protein sequence ID" value="OJT02047.1"/>
    <property type="molecule type" value="Genomic_DNA"/>
</dbReference>